<dbReference type="EMBL" id="JBBNAG010000006">
    <property type="protein sequence ID" value="KAK9125820.1"/>
    <property type="molecule type" value="Genomic_DNA"/>
</dbReference>
<reference evidence="2 3" key="1">
    <citation type="submission" date="2024-01" db="EMBL/GenBank/DDBJ databases">
        <title>Genome assemblies of Stephania.</title>
        <authorList>
            <person name="Yang L."/>
        </authorList>
    </citation>
    <scope>NUCLEOTIDE SEQUENCE [LARGE SCALE GENOMIC DNA]</scope>
    <source>
        <strain evidence="2">JXDWG</strain>
        <tissue evidence="2">Leaf</tissue>
    </source>
</reference>
<organism evidence="2 3">
    <name type="scientific">Stephania cephalantha</name>
    <dbReference type="NCBI Taxonomy" id="152367"/>
    <lineage>
        <taxon>Eukaryota</taxon>
        <taxon>Viridiplantae</taxon>
        <taxon>Streptophyta</taxon>
        <taxon>Embryophyta</taxon>
        <taxon>Tracheophyta</taxon>
        <taxon>Spermatophyta</taxon>
        <taxon>Magnoliopsida</taxon>
        <taxon>Ranunculales</taxon>
        <taxon>Menispermaceae</taxon>
        <taxon>Menispermoideae</taxon>
        <taxon>Cissampelideae</taxon>
        <taxon>Stephania</taxon>
    </lineage>
</organism>
<name>A0AAP0J329_9MAGN</name>
<gene>
    <name evidence="2" type="ORF">Scep_014666</name>
</gene>
<sequence length="64" mass="6989">MYTTDIEVNDATSARGVETGELLQRRQWGAPSATGPRTSCGQRARSLEGPLARPNPYTLPGRWS</sequence>
<accession>A0AAP0J329</accession>
<evidence type="ECO:0000313" key="2">
    <source>
        <dbReference type="EMBL" id="KAK9125820.1"/>
    </source>
</evidence>
<feature type="region of interest" description="Disordered" evidence="1">
    <location>
        <begin position="1"/>
        <end position="64"/>
    </location>
</feature>
<protein>
    <submittedName>
        <fullName evidence="2">Uncharacterized protein</fullName>
    </submittedName>
</protein>
<keyword evidence="3" id="KW-1185">Reference proteome</keyword>
<evidence type="ECO:0000313" key="3">
    <source>
        <dbReference type="Proteomes" id="UP001419268"/>
    </source>
</evidence>
<dbReference type="Proteomes" id="UP001419268">
    <property type="component" value="Unassembled WGS sequence"/>
</dbReference>
<dbReference type="AlphaFoldDB" id="A0AAP0J329"/>
<proteinExistence type="predicted"/>
<comment type="caution">
    <text evidence="2">The sequence shown here is derived from an EMBL/GenBank/DDBJ whole genome shotgun (WGS) entry which is preliminary data.</text>
</comment>
<evidence type="ECO:0000256" key="1">
    <source>
        <dbReference type="SAM" id="MobiDB-lite"/>
    </source>
</evidence>